<name>A0ABQ7G3W3_DUNSA</name>
<gene>
    <name evidence="2" type="ORF">DUNSADRAFT_16283</name>
</gene>
<dbReference type="Proteomes" id="UP000815325">
    <property type="component" value="Unassembled WGS sequence"/>
</dbReference>
<evidence type="ECO:0000313" key="2">
    <source>
        <dbReference type="EMBL" id="KAF5829303.1"/>
    </source>
</evidence>
<reference evidence="2" key="1">
    <citation type="submission" date="2017-08" db="EMBL/GenBank/DDBJ databases">
        <authorList>
            <person name="Polle J.E."/>
            <person name="Barry K."/>
            <person name="Cushman J."/>
            <person name="Schmutz J."/>
            <person name="Tran D."/>
            <person name="Hathwaick L.T."/>
            <person name="Yim W.C."/>
            <person name="Jenkins J."/>
            <person name="Mckie-Krisberg Z.M."/>
            <person name="Prochnik S."/>
            <person name="Lindquist E."/>
            <person name="Dockter R.B."/>
            <person name="Adam C."/>
            <person name="Molina H."/>
            <person name="Bunkerborg J."/>
            <person name="Jin E."/>
            <person name="Buchheim M."/>
            <person name="Magnuson J."/>
        </authorList>
    </citation>
    <scope>NUCLEOTIDE SEQUENCE</scope>
    <source>
        <strain evidence="2">CCAP 19/18</strain>
    </source>
</reference>
<keyword evidence="3" id="KW-1185">Reference proteome</keyword>
<dbReference type="EMBL" id="MU070178">
    <property type="protein sequence ID" value="KAF5829303.1"/>
    <property type="molecule type" value="Genomic_DNA"/>
</dbReference>
<evidence type="ECO:0008006" key="4">
    <source>
        <dbReference type="Google" id="ProtNLM"/>
    </source>
</evidence>
<sequence>MCKGSRAACFEVAWSWQTAQVVHEALRQGSARVDRTTHSRFRSQGSSMNKPTVPELGPEVASKWVSPPAHSLSNSGIKMSFLLLLPLYLLLRTSR</sequence>
<accession>A0ABQ7G3W3</accession>
<feature type="region of interest" description="Disordered" evidence="1">
    <location>
        <begin position="33"/>
        <end position="54"/>
    </location>
</feature>
<proteinExistence type="predicted"/>
<organism evidence="2 3">
    <name type="scientific">Dunaliella salina</name>
    <name type="common">Green alga</name>
    <name type="synonym">Protococcus salinus</name>
    <dbReference type="NCBI Taxonomy" id="3046"/>
    <lineage>
        <taxon>Eukaryota</taxon>
        <taxon>Viridiplantae</taxon>
        <taxon>Chlorophyta</taxon>
        <taxon>core chlorophytes</taxon>
        <taxon>Chlorophyceae</taxon>
        <taxon>CS clade</taxon>
        <taxon>Chlamydomonadales</taxon>
        <taxon>Dunaliellaceae</taxon>
        <taxon>Dunaliella</taxon>
    </lineage>
</organism>
<protein>
    <recommendedName>
        <fullName evidence="4">Encoded protein</fullName>
    </recommendedName>
</protein>
<evidence type="ECO:0000313" key="3">
    <source>
        <dbReference type="Proteomes" id="UP000815325"/>
    </source>
</evidence>
<comment type="caution">
    <text evidence="2">The sequence shown here is derived from an EMBL/GenBank/DDBJ whole genome shotgun (WGS) entry which is preliminary data.</text>
</comment>
<evidence type="ECO:0000256" key="1">
    <source>
        <dbReference type="SAM" id="MobiDB-lite"/>
    </source>
</evidence>